<accession>A0A127AWW5</accession>
<dbReference type="EMBL" id="KT624200">
    <property type="protein sequence ID" value="AMM45110.1"/>
    <property type="molecule type" value="Genomic_DNA"/>
</dbReference>
<proteinExistence type="predicted"/>
<keyword evidence="2" id="KW-1185">Reference proteome</keyword>
<dbReference type="RefSeq" id="YP_009302699.1">
    <property type="nucleotide sequence ID" value="NC_031245.1"/>
</dbReference>
<evidence type="ECO:0000313" key="2">
    <source>
        <dbReference type="Proteomes" id="UP000203261"/>
    </source>
</evidence>
<organism evidence="1 2">
    <name type="scientific">Bacillus phage SP-15</name>
    <dbReference type="NCBI Taxonomy" id="1792032"/>
    <lineage>
        <taxon>Viruses</taxon>
        <taxon>Duplodnaviria</taxon>
        <taxon>Heunggongvirae</taxon>
        <taxon>Uroviricota</taxon>
        <taxon>Caudoviricetes</taxon>
        <taxon>Thornevirus</taxon>
        <taxon>Thornevirus SP15</taxon>
    </lineage>
</organism>
<dbReference type="KEGG" id="vg:29125478"/>
<sequence length="135" mass="15508">MGLTRHGLELVAQGQWNMSAEDVAKDAIELVDESHESNKELRGYVKELLVKLEGTPRKMSKPKLFEVNGDVLAFHQLGLLRTHGDAEFVGREETDKFWIGNFCDCYLNFVNIWIEKEYCTETTEEELDAKKKLAE</sequence>
<gene>
    <name evidence="1" type="ORF">SP15_302</name>
</gene>
<protein>
    <submittedName>
        <fullName evidence="1">Putative membrane protein</fullName>
    </submittedName>
</protein>
<name>A0A127AWW5_9CAUD</name>
<evidence type="ECO:0000313" key="1">
    <source>
        <dbReference type="EMBL" id="AMM45110.1"/>
    </source>
</evidence>
<dbReference type="Proteomes" id="UP000203261">
    <property type="component" value="Segment"/>
</dbReference>
<dbReference type="GeneID" id="29125478"/>
<reference evidence="1 2" key="1">
    <citation type="submission" date="2015-08" db="EMBL/GenBank/DDBJ databases">
        <authorList>
            <person name="Babu N.S."/>
            <person name="Beckwith C.J."/>
            <person name="Beseler K.G."/>
            <person name="Brison A."/>
            <person name="Carone J.V."/>
            <person name="Caskin T.P."/>
            <person name="Diamond M."/>
            <person name="Durham M.E."/>
            <person name="Foxe J.M."/>
            <person name="Go M."/>
            <person name="Henderson B.A."/>
            <person name="Jones I.B."/>
            <person name="McGettigan J.A."/>
            <person name="Micheletti S.J."/>
            <person name="Nasrallah M.E."/>
            <person name="Ortiz D."/>
            <person name="Piller C.R."/>
            <person name="Privatt S.R."/>
            <person name="Schneider S.L."/>
            <person name="Sharp S."/>
            <person name="Smith T.C."/>
            <person name="Stanton J.D."/>
            <person name="Ullery H.E."/>
            <person name="Wilson R.J."/>
            <person name="Serrano M.G."/>
            <person name="Buck G."/>
            <person name="Lee V."/>
            <person name="Wang Y."/>
            <person name="Carvalho R."/>
            <person name="Voegtly L."/>
            <person name="Shi R."/>
            <person name="Duckworth R."/>
            <person name="Johnson A."/>
            <person name="Loviza R."/>
            <person name="Walstead R."/>
            <person name="Shah Z."/>
            <person name="Kiflezghi M."/>
            <person name="Wade K."/>
            <person name="Ball S.L."/>
            <person name="Bradley K.W."/>
            <person name="Asai D.J."/>
            <person name="Bowman C.A."/>
            <person name="Russell D.A."/>
            <person name="Pope W.H."/>
            <person name="Jacobs-Sera D."/>
            <person name="Hendrix R.W."/>
            <person name="Hatfull G.F."/>
        </authorList>
    </citation>
    <scope>NUCLEOTIDE SEQUENCE [LARGE SCALE GENOMIC DNA]</scope>
</reference>